<protein>
    <submittedName>
        <fullName evidence="3">ComF family protein</fullName>
    </submittedName>
</protein>
<dbReference type="InterPro" id="IPR051910">
    <property type="entry name" value="ComF/GntX_DNA_util-trans"/>
</dbReference>
<reference evidence="3 4" key="1">
    <citation type="journal article" date="2021" name="bioRxiv">
        <title>Unraveling nitrogen, sulfur and carbon metabolic pathways and microbial community transcriptional responses to substrate deprivation and toxicity stresses in a bioreactor mimicking anoxic brackish coastal sediment conditions.</title>
        <authorList>
            <person name="Martins P.D."/>
            <person name="Echeveste M.J."/>
            <person name="Arshad A."/>
            <person name="Kurth J."/>
            <person name="Ouboter H."/>
            <person name="Jetten M.S.M."/>
            <person name="Welte C.U."/>
        </authorList>
    </citation>
    <scope>NUCLEOTIDE SEQUENCE [LARGE SCALE GENOMIC DNA]</scope>
    <source>
        <strain evidence="3">MAG_38</strain>
    </source>
</reference>
<evidence type="ECO:0000313" key="4">
    <source>
        <dbReference type="Proteomes" id="UP001197609"/>
    </source>
</evidence>
<gene>
    <name evidence="3" type="ORF">K8G79_05195</name>
</gene>
<comment type="similarity">
    <text evidence="1">Belongs to the ComF/GntX family.</text>
</comment>
<dbReference type="InterPro" id="IPR029057">
    <property type="entry name" value="PRTase-like"/>
</dbReference>
<dbReference type="InterPro" id="IPR000836">
    <property type="entry name" value="PRTase_dom"/>
</dbReference>
<organism evidence="3 4">
    <name type="scientific">Candidatus Methylomirabilis tolerans</name>
    <dbReference type="NCBI Taxonomy" id="3123416"/>
    <lineage>
        <taxon>Bacteria</taxon>
        <taxon>Candidatus Methylomirabilota</taxon>
        <taxon>Candidatus Methylomirabilia</taxon>
        <taxon>Candidatus Methylomirabilales</taxon>
        <taxon>Candidatus Methylomirabilaceae</taxon>
        <taxon>Candidatus Methylomirabilis</taxon>
    </lineage>
</organism>
<dbReference type="Pfam" id="PF00156">
    <property type="entry name" value="Pribosyltran"/>
    <property type="match status" value="1"/>
</dbReference>
<name>A0AAJ1AHJ1_9BACT</name>
<evidence type="ECO:0000313" key="3">
    <source>
        <dbReference type="EMBL" id="MBZ0159514.1"/>
    </source>
</evidence>
<dbReference type="AlphaFoldDB" id="A0AAJ1AHJ1"/>
<evidence type="ECO:0000259" key="2">
    <source>
        <dbReference type="Pfam" id="PF00156"/>
    </source>
</evidence>
<dbReference type="EMBL" id="JAIOIU010000061">
    <property type="protein sequence ID" value="MBZ0159514.1"/>
    <property type="molecule type" value="Genomic_DNA"/>
</dbReference>
<evidence type="ECO:0000256" key="1">
    <source>
        <dbReference type="ARBA" id="ARBA00008007"/>
    </source>
</evidence>
<dbReference type="CDD" id="cd06223">
    <property type="entry name" value="PRTases_typeI"/>
    <property type="match status" value="1"/>
</dbReference>
<comment type="caution">
    <text evidence="3">The sequence shown here is derived from an EMBL/GenBank/DDBJ whole genome shotgun (WGS) entry which is preliminary data.</text>
</comment>
<dbReference type="Gene3D" id="3.40.50.2020">
    <property type="match status" value="1"/>
</dbReference>
<feature type="domain" description="Phosphoribosyltransferase" evidence="2">
    <location>
        <begin position="171"/>
        <end position="225"/>
    </location>
</feature>
<accession>A0AAJ1AHJ1</accession>
<dbReference type="SUPFAM" id="SSF53271">
    <property type="entry name" value="PRTase-like"/>
    <property type="match status" value="1"/>
</dbReference>
<sequence>MCHRPLDADRCSIICSHCWRSIRCVSEPSCPCCGRPFASPRTLEESPGHLCGRCRERLPPFVMARAAALYEADGTMRQAILLFKYGGRRTLARHLGRLMAEGAGRLFVPRRFDLLIPVPLHPQRERARGFNQATLLAKEFGAGCGLPVGHRLLRRVRPTEAQSGGRKEREDNVKGAFIVPQSDRVKDMRLLLIDDVFTTGATACECAKALLAAGAAEVGVYTLARVE</sequence>
<proteinExistence type="inferred from homology"/>
<dbReference type="Proteomes" id="UP001197609">
    <property type="component" value="Unassembled WGS sequence"/>
</dbReference>
<dbReference type="PANTHER" id="PTHR47505">
    <property type="entry name" value="DNA UTILIZATION PROTEIN YHGH"/>
    <property type="match status" value="1"/>
</dbReference>
<dbReference type="PANTHER" id="PTHR47505:SF1">
    <property type="entry name" value="DNA UTILIZATION PROTEIN YHGH"/>
    <property type="match status" value="1"/>
</dbReference>